<evidence type="ECO:0000313" key="2">
    <source>
        <dbReference type="Proteomes" id="UP001243375"/>
    </source>
</evidence>
<proteinExistence type="predicted"/>
<sequence>MLGSAFEAAVSHLMHDANFHCYLASEQDAADFRISADVAIAWFKESQFFERQNPTSFIINVFDKWLKEAAMLEEKQRVLEAGKLMPFHRRSKVANAAHALDSPEKVNEVAAVVYLTETNRQMAALSPAIAGASERPVDPLIQKFMRRFIQTVDVSTKVGDFMQEHHSFSNTNTLL</sequence>
<dbReference type="Proteomes" id="UP001243375">
    <property type="component" value="Unassembled WGS sequence"/>
</dbReference>
<organism evidence="1 2">
    <name type="scientific">Naganishia vaughanmartiniae</name>
    <dbReference type="NCBI Taxonomy" id="1424756"/>
    <lineage>
        <taxon>Eukaryota</taxon>
        <taxon>Fungi</taxon>
        <taxon>Dikarya</taxon>
        <taxon>Basidiomycota</taxon>
        <taxon>Agaricomycotina</taxon>
        <taxon>Tremellomycetes</taxon>
        <taxon>Filobasidiales</taxon>
        <taxon>Filobasidiaceae</taxon>
        <taxon>Naganishia</taxon>
    </lineage>
</organism>
<keyword evidence="2" id="KW-1185">Reference proteome</keyword>
<protein>
    <submittedName>
        <fullName evidence="1">Uncharacterized protein</fullName>
    </submittedName>
</protein>
<evidence type="ECO:0000313" key="1">
    <source>
        <dbReference type="EMBL" id="KAJ9124066.1"/>
    </source>
</evidence>
<accession>A0ACC2XL11</accession>
<name>A0ACC2XL11_9TREE</name>
<gene>
    <name evidence="1" type="ORF">QFC22_000859</name>
</gene>
<dbReference type="EMBL" id="JASBWU010000002">
    <property type="protein sequence ID" value="KAJ9124066.1"/>
    <property type="molecule type" value="Genomic_DNA"/>
</dbReference>
<reference evidence="1" key="1">
    <citation type="submission" date="2023-04" db="EMBL/GenBank/DDBJ databases">
        <title>Draft Genome sequencing of Naganishia species isolated from polar environments using Oxford Nanopore Technology.</title>
        <authorList>
            <person name="Leo P."/>
            <person name="Venkateswaran K."/>
        </authorList>
    </citation>
    <scope>NUCLEOTIDE SEQUENCE</scope>
    <source>
        <strain evidence="1">MNA-CCFEE 5425</strain>
    </source>
</reference>
<comment type="caution">
    <text evidence="1">The sequence shown here is derived from an EMBL/GenBank/DDBJ whole genome shotgun (WGS) entry which is preliminary data.</text>
</comment>